<sequence>MLDPVDPKMWFQNLEAQFAANNIDGDATKFWFIVTKLGPMQVKEITDIVNQPPKENMYSTLKKELIRRLSTAQVQRISHLLEREEVGNRTPSQFLKHMRTLAGQSFPEDKLRSIWISRLPVPMQDILATQNDVPLKKVAVLANKLLEKALYCQKSQVNDILKEIEALRKEIVELRRIVEEVLRGQSSSVNPARQGTADENSSTAKVQTKMMDAVCWYHQKFGKRSTRCIEPCDFPMSSEADRS</sequence>
<evidence type="ECO:0000313" key="3">
    <source>
        <dbReference type="EMBL" id="KOC58703.1"/>
    </source>
</evidence>
<accession>A0A0L7QJ97</accession>
<dbReference type="PANTHER" id="PTHR33327">
    <property type="entry name" value="ENDONUCLEASE"/>
    <property type="match status" value="1"/>
</dbReference>
<dbReference type="OrthoDB" id="7614231at2759"/>
<dbReference type="EMBL" id="KQ415240">
    <property type="protein sequence ID" value="KOC58703.1"/>
    <property type="molecule type" value="Genomic_DNA"/>
</dbReference>
<feature type="domain" description="DUF7041" evidence="2">
    <location>
        <begin position="4"/>
        <end position="82"/>
    </location>
</feature>
<dbReference type="Pfam" id="PF23055">
    <property type="entry name" value="DUF7041"/>
    <property type="match status" value="1"/>
</dbReference>
<dbReference type="AlphaFoldDB" id="A0A0L7QJ97"/>
<keyword evidence="1" id="KW-0175">Coiled coil</keyword>
<gene>
    <name evidence="3" type="ORF">WH47_05425</name>
</gene>
<evidence type="ECO:0000256" key="1">
    <source>
        <dbReference type="SAM" id="Coils"/>
    </source>
</evidence>
<evidence type="ECO:0000259" key="2">
    <source>
        <dbReference type="Pfam" id="PF23055"/>
    </source>
</evidence>
<protein>
    <recommendedName>
        <fullName evidence="2">DUF7041 domain-containing protein</fullName>
    </recommendedName>
</protein>
<reference evidence="3 4" key="1">
    <citation type="submission" date="2015-07" db="EMBL/GenBank/DDBJ databases">
        <title>The genome of Habropoda laboriosa.</title>
        <authorList>
            <person name="Pan H."/>
            <person name="Kapheim K."/>
        </authorList>
    </citation>
    <scope>NUCLEOTIDE SEQUENCE [LARGE SCALE GENOMIC DNA]</scope>
    <source>
        <strain evidence="3">0110345459</strain>
    </source>
</reference>
<evidence type="ECO:0000313" key="4">
    <source>
        <dbReference type="Proteomes" id="UP000053825"/>
    </source>
</evidence>
<feature type="coiled-coil region" evidence="1">
    <location>
        <begin position="157"/>
        <end position="184"/>
    </location>
</feature>
<dbReference type="InterPro" id="IPR055469">
    <property type="entry name" value="DUF7041"/>
</dbReference>
<proteinExistence type="predicted"/>
<dbReference type="STRING" id="597456.A0A0L7QJ97"/>
<dbReference type="Proteomes" id="UP000053825">
    <property type="component" value="Unassembled WGS sequence"/>
</dbReference>
<keyword evidence="4" id="KW-1185">Reference proteome</keyword>
<organism evidence="3 4">
    <name type="scientific">Habropoda laboriosa</name>
    <dbReference type="NCBI Taxonomy" id="597456"/>
    <lineage>
        <taxon>Eukaryota</taxon>
        <taxon>Metazoa</taxon>
        <taxon>Ecdysozoa</taxon>
        <taxon>Arthropoda</taxon>
        <taxon>Hexapoda</taxon>
        <taxon>Insecta</taxon>
        <taxon>Pterygota</taxon>
        <taxon>Neoptera</taxon>
        <taxon>Endopterygota</taxon>
        <taxon>Hymenoptera</taxon>
        <taxon>Apocrita</taxon>
        <taxon>Aculeata</taxon>
        <taxon>Apoidea</taxon>
        <taxon>Anthophila</taxon>
        <taxon>Apidae</taxon>
        <taxon>Habropoda</taxon>
    </lineage>
</organism>
<dbReference type="PANTHER" id="PTHR33327:SF3">
    <property type="entry name" value="RNA-DIRECTED DNA POLYMERASE"/>
    <property type="match status" value="1"/>
</dbReference>
<name>A0A0L7QJ97_9HYME</name>